<dbReference type="InterPro" id="IPR013087">
    <property type="entry name" value="Znf_C2H2_type"/>
</dbReference>
<reference evidence="4 5" key="1">
    <citation type="submission" date="2017-11" db="EMBL/GenBank/DDBJ databases">
        <title>De novo assembly and phasing of dikaryotic genomes from two isolates of Puccinia coronata f. sp. avenae, the causal agent of oat crown rust.</title>
        <authorList>
            <person name="Miller M.E."/>
            <person name="Zhang Y."/>
            <person name="Omidvar V."/>
            <person name="Sperschneider J."/>
            <person name="Schwessinger B."/>
            <person name="Raley C."/>
            <person name="Palmer J.M."/>
            <person name="Garnica D."/>
            <person name="Upadhyaya N."/>
            <person name="Rathjen J."/>
            <person name="Taylor J.M."/>
            <person name="Park R.F."/>
            <person name="Dodds P.N."/>
            <person name="Hirsch C.D."/>
            <person name="Kianian S.F."/>
            <person name="Figueroa M."/>
        </authorList>
    </citation>
    <scope>NUCLEOTIDE SEQUENCE [LARGE SCALE GENOMIC DNA]</scope>
    <source>
        <strain evidence="4">12NC29</strain>
    </source>
</reference>
<dbReference type="AlphaFoldDB" id="A0A2N5RVP7"/>
<dbReference type="Proteomes" id="UP000235388">
    <property type="component" value="Unassembled WGS sequence"/>
</dbReference>
<comment type="caution">
    <text evidence="4">The sequence shown here is derived from an EMBL/GenBank/DDBJ whole genome shotgun (WGS) entry which is preliminary data.</text>
</comment>
<evidence type="ECO:0000259" key="3">
    <source>
        <dbReference type="PROSITE" id="PS50157"/>
    </source>
</evidence>
<proteinExistence type="predicted"/>
<evidence type="ECO:0000313" key="5">
    <source>
        <dbReference type="Proteomes" id="UP000235388"/>
    </source>
</evidence>
<evidence type="ECO:0000256" key="1">
    <source>
        <dbReference type="PROSITE-ProRule" id="PRU00042"/>
    </source>
</evidence>
<keyword evidence="1" id="KW-0862">Zinc</keyword>
<feature type="region of interest" description="Disordered" evidence="2">
    <location>
        <begin position="149"/>
        <end position="180"/>
    </location>
</feature>
<feature type="compositionally biased region" description="Low complexity" evidence="2">
    <location>
        <begin position="365"/>
        <end position="398"/>
    </location>
</feature>
<dbReference type="EMBL" id="PGCJ01001502">
    <property type="protein sequence ID" value="PLW05068.1"/>
    <property type="molecule type" value="Genomic_DNA"/>
</dbReference>
<accession>A0A2N5RVP7</accession>
<dbReference type="OrthoDB" id="4748970at2759"/>
<feature type="domain" description="C2H2-type" evidence="3">
    <location>
        <begin position="529"/>
        <end position="557"/>
    </location>
</feature>
<feature type="region of interest" description="Disordered" evidence="2">
    <location>
        <begin position="357"/>
        <end position="398"/>
    </location>
</feature>
<gene>
    <name evidence="4" type="ORF">PCANC_28167</name>
</gene>
<feature type="region of interest" description="Disordered" evidence="2">
    <location>
        <begin position="292"/>
        <end position="315"/>
    </location>
</feature>
<dbReference type="GO" id="GO:0008270">
    <property type="term" value="F:zinc ion binding"/>
    <property type="evidence" value="ECO:0007669"/>
    <property type="project" value="UniProtKB-KW"/>
</dbReference>
<keyword evidence="5" id="KW-1185">Reference proteome</keyword>
<name>A0A2N5RVP7_9BASI</name>
<keyword evidence="1" id="KW-0479">Metal-binding</keyword>
<protein>
    <recommendedName>
        <fullName evidence="3">C2H2-type domain-containing protein</fullName>
    </recommendedName>
</protein>
<evidence type="ECO:0000256" key="2">
    <source>
        <dbReference type="SAM" id="MobiDB-lite"/>
    </source>
</evidence>
<keyword evidence="1" id="KW-0863">Zinc-finger</keyword>
<sequence length="599" mass="64671">MGAVHPLSGEIRRNIGTSKASPTVWNQSVIPSPLSSTIQKQLHQEVNLQLATTSSSLAFLFALASHHVHPKPLFQHHASSTVTGEVHSAQSHNQYVCHGSLALGTYSRKPLVPACSMHPVSQTTSGPHHSGSVAKAVAMPSHFDNFSSTAASADLGSETRSRKPAVGTITSTGKGPSPPRGINSTLGHSTAFLNSGHSLQTPASLMGLGGCIQTNDEWLFASNFGAGVEAIQSSGYPTTMNENTLVSETSQDTSSLLSFINSNFPVQDSFGQASRQAGLTLHKNYSPAIGLSVPSSRSDLGRTPAASPSKLSTSVQIGRPEVITDRKFFHFNALENLANEYLKHEEVPQAQTIEKTSHITPYPPSNGSNHSSQFSSPSLSASSTSDSRAPSYSPSHSSTDLDCFDKTAFSHNSSTVLTNDFMTQNCFLGPPAGPFNAAADSNIFNLMPYDEQLALDSLYPLQHHIQQQQLLLQQLQLQQSWPYDQTYKKTNAQRLQQQLPEIDSFINPNHCSDGSSAHIQPPPILKATLICPKCGKGHTRQSNLLAHLRDTHSQVKKVLQAGFGVPTTQEGFPWYPSAKRIEWQSAQTSVYRLFAFSIP</sequence>
<dbReference type="PROSITE" id="PS50157">
    <property type="entry name" value="ZINC_FINGER_C2H2_2"/>
    <property type="match status" value="1"/>
</dbReference>
<evidence type="ECO:0000313" key="4">
    <source>
        <dbReference type="EMBL" id="PLW05068.1"/>
    </source>
</evidence>
<organism evidence="4 5">
    <name type="scientific">Puccinia coronata f. sp. avenae</name>
    <dbReference type="NCBI Taxonomy" id="200324"/>
    <lineage>
        <taxon>Eukaryota</taxon>
        <taxon>Fungi</taxon>
        <taxon>Dikarya</taxon>
        <taxon>Basidiomycota</taxon>
        <taxon>Pucciniomycotina</taxon>
        <taxon>Pucciniomycetes</taxon>
        <taxon>Pucciniales</taxon>
        <taxon>Pucciniaceae</taxon>
        <taxon>Puccinia</taxon>
    </lineage>
</organism>